<evidence type="ECO:0000259" key="7">
    <source>
        <dbReference type="PROSITE" id="PS51900"/>
    </source>
</evidence>
<feature type="domain" description="Tyr recombinase" evidence="6">
    <location>
        <begin position="107"/>
        <end position="277"/>
    </location>
</feature>
<dbReference type="Proteomes" id="UP000189670">
    <property type="component" value="Unassembled WGS sequence"/>
</dbReference>
<dbReference type="SUPFAM" id="SSF56349">
    <property type="entry name" value="DNA breaking-rejoining enzymes"/>
    <property type="match status" value="1"/>
</dbReference>
<comment type="similarity">
    <text evidence="1">Belongs to the 'phage' integrase family.</text>
</comment>
<dbReference type="PROSITE" id="PS51900">
    <property type="entry name" value="CB"/>
    <property type="match status" value="1"/>
</dbReference>
<dbReference type="EMBL" id="ATBP01001808">
    <property type="protein sequence ID" value="ETR66696.1"/>
    <property type="molecule type" value="Genomic_DNA"/>
</dbReference>
<organism evidence="8 9">
    <name type="scientific">Candidatus Magnetoglobus multicellularis str. Araruama</name>
    <dbReference type="NCBI Taxonomy" id="890399"/>
    <lineage>
        <taxon>Bacteria</taxon>
        <taxon>Pseudomonadati</taxon>
        <taxon>Thermodesulfobacteriota</taxon>
        <taxon>Desulfobacteria</taxon>
        <taxon>Desulfobacterales</taxon>
        <taxon>Desulfobacteraceae</taxon>
        <taxon>Candidatus Magnetoglobus</taxon>
    </lineage>
</organism>
<proteinExistence type="inferred from homology"/>
<dbReference type="Gene3D" id="1.10.150.130">
    <property type="match status" value="1"/>
</dbReference>
<dbReference type="InterPro" id="IPR044068">
    <property type="entry name" value="CB"/>
</dbReference>
<keyword evidence="3 5" id="KW-0238">DNA-binding</keyword>
<dbReference type="AlphaFoldDB" id="A0A1V1NW28"/>
<dbReference type="PROSITE" id="PS51898">
    <property type="entry name" value="TYR_RECOMBINASE"/>
    <property type="match status" value="1"/>
</dbReference>
<keyword evidence="2" id="KW-0229">DNA integration</keyword>
<comment type="caution">
    <text evidence="8">The sequence shown here is derived from an EMBL/GenBank/DDBJ whole genome shotgun (WGS) entry which is preliminary data.</text>
</comment>
<dbReference type="Pfam" id="PF00589">
    <property type="entry name" value="Phage_integrase"/>
    <property type="match status" value="1"/>
</dbReference>
<evidence type="ECO:0000256" key="4">
    <source>
        <dbReference type="ARBA" id="ARBA00023172"/>
    </source>
</evidence>
<dbReference type="InterPro" id="IPR011010">
    <property type="entry name" value="DNA_brk_join_enz"/>
</dbReference>
<dbReference type="InterPro" id="IPR050090">
    <property type="entry name" value="Tyrosine_recombinase_XerCD"/>
</dbReference>
<evidence type="ECO:0000256" key="2">
    <source>
        <dbReference type="ARBA" id="ARBA00022908"/>
    </source>
</evidence>
<dbReference type="PANTHER" id="PTHR30349:SF64">
    <property type="entry name" value="PROPHAGE INTEGRASE INTD-RELATED"/>
    <property type="match status" value="1"/>
</dbReference>
<keyword evidence="4" id="KW-0233">DNA recombination</keyword>
<dbReference type="Gene3D" id="1.10.443.10">
    <property type="entry name" value="Intergrase catalytic core"/>
    <property type="match status" value="1"/>
</dbReference>
<gene>
    <name evidence="8" type="ORF">OMM_05531</name>
</gene>
<dbReference type="CDD" id="cd00397">
    <property type="entry name" value="DNA_BRE_C"/>
    <property type="match status" value="1"/>
</dbReference>
<evidence type="ECO:0000259" key="6">
    <source>
        <dbReference type="PROSITE" id="PS51898"/>
    </source>
</evidence>
<dbReference type="GO" id="GO:0003677">
    <property type="term" value="F:DNA binding"/>
    <property type="evidence" value="ECO:0007669"/>
    <property type="project" value="UniProtKB-UniRule"/>
</dbReference>
<name>A0A1V1NW28_9BACT</name>
<evidence type="ECO:0000256" key="3">
    <source>
        <dbReference type="ARBA" id="ARBA00023125"/>
    </source>
</evidence>
<dbReference type="GO" id="GO:0015074">
    <property type="term" value="P:DNA integration"/>
    <property type="evidence" value="ECO:0007669"/>
    <property type="project" value="UniProtKB-KW"/>
</dbReference>
<protein>
    <submittedName>
        <fullName evidence="8">Integrase/recombinase XerD</fullName>
    </submittedName>
</protein>
<feature type="domain" description="Core-binding (CB)" evidence="7">
    <location>
        <begin position="16"/>
        <end position="86"/>
    </location>
</feature>
<reference evidence="9" key="1">
    <citation type="submission" date="2012-11" db="EMBL/GenBank/DDBJ databases">
        <authorList>
            <person name="Lucero-Rivera Y.E."/>
            <person name="Tovar-Ramirez D."/>
        </authorList>
    </citation>
    <scope>NUCLEOTIDE SEQUENCE [LARGE SCALE GENOMIC DNA]</scope>
    <source>
        <strain evidence="9">Araruama</strain>
    </source>
</reference>
<dbReference type="PANTHER" id="PTHR30349">
    <property type="entry name" value="PHAGE INTEGRASE-RELATED"/>
    <property type="match status" value="1"/>
</dbReference>
<sequence length="277" mass="31983">MKKLNSFLAKDIEAFITFRKKLGYRSEPNKIRNFFSSFDHYISNKNARWSDLTPAFLLEFRSQLSLEPQSVNKIMGALRVFFDYLVRVDRIAQNPLQDITDLKRNAFIPYIFSNEQIDELLNGIQVNIQSLNESAFLTDLAVFTIISLIARCGLRISEALKLKDEHYRKNESTIYIKNTKFGKDRLIPVPGSVAGLINNFISVRNSILHRNKCDNIFTSIHGEITDYYINKKFHAALQGLNIDRSPKKFPGITFGNPTVHSLSYPNLNKIQTFFKYN</sequence>
<dbReference type="GO" id="GO:0006310">
    <property type="term" value="P:DNA recombination"/>
    <property type="evidence" value="ECO:0007669"/>
    <property type="project" value="UniProtKB-KW"/>
</dbReference>
<evidence type="ECO:0000313" key="8">
    <source>
        <dbReference type="EMBL" id="ETR66696.1"/>
    </source>
</evidence>
<evidence type="ECO:0000256" key="1">
    <source>
        <dbReference type="ARBA" id="ARBA00008857"/>
    </source>
</evidence>
<dbReference type="InterPro" id="IPR013762">
    <property type="entry name" value="Integrase-like_cat_sf"/>
</dbReference>
<dbReference type="InterPro" id="IPR010998">
    <property type="entry name" value="Integrase_recombinase_N"/>
</dbReference>
<evidence type="ECO:0000256" key="5">
    <source>
        <dbReference type="PROSITE-ProRule" id="PRU01248"/>
    </source>
</evidence>
<accession>A0A1V1NW28</accession>
<evidence type="ECO:0000313" key="9">
    <source>
        <dbReference type="Proteomes" id="UP000189670"/>
    </source>
</evidence>
<dbReference type="InterPro" id="IPR002104">
    <property type="entry name" value="Integrase_catalytic"/>
</dbReference>